<dbReference type="PROSITE" id="PS00065">
    <property type="entry name" value="D_2_HYDROXYACID_DH_1"/>
    <property type="match status" value="1"/>
</dbReference>
<keyword evidence="2" id="KW-0520">NAD</keyword>
<evidence type="ECO:0000313" key="8">
    <source>
        <dbReference type="Proteomes" id="UP000191171"/>
    </source>
</evidence>
<keyword evidence="3" id="KW-0560">Oxidoreductase</keyword>
<dbReference type="Proteomes" id="UP000191171">
    <property type="component" value="Unassembled WGS sequence"/>
</dbReference>
<comment type="caution">
    <text evidence="7">The sequence shown here is derived from an EMBL/GenBank/DDBJ whole genome shotgun (WGS) entry which is preliminary data.</text>
</comment>
<evidence type="ECO:0000259" key="5">
    <source>
        <dbReference type="Pfam" id="PF02826"/>
    </source>
</evidence>
<dbReference type="SUPFAM" id="SSF52283">
    <property type="entry name" value="Formate/glycerate dehydrogenase catalytic domain-like"/>
    <property type="match status" value="1"/>
</dbReference>
<dbReference type="GO" id="GO:0008720">
    <property type="term" value="F:D-lactate dehydrogenase (NAD+) activity"/>
    <property type="evidence" value="ECO:0007669"/>
    <property type="project" value="TreeGrafter"/>
</dbReference>
<dbReference type="Pfam" id="PF00389">
    <property type="entry name" value="2-Hacid_dh"/>
    <property type="match status" value="1"/>
</dbReference>
<evidence type="ECO:0000259" key="4">
    <source>
        <dbReference type="Pfam" id="PF00389"/>
    </source>
</evidence>
<evidence type="ECO:0000313" key="6">
    <source>
        <dbReference type="EMBL" id="MBX4223191.1"/>
    </source>
</evidence>
<dbReference type="Proteomes" id="UP001139644">
    <property type="component" value="Unassembled WGS sequence"/>
</dbReference>
<accession>A0A1S8HW56</accession>
<reference evidence="6" key="2">
    <citation type="journal article" date="2022" name="J. Anim. Sci.">
        <title>Whole genome sequence analyses-based assessment of virulence potential and antimicrobial susceptibilities and resistance of Enterococcus faecium strains isolated from commercial swine and cattle probiotic products.</title>
        <authorList>
            <person name="Shridhar P.B."/>
            <person name="Amachawadi R.G."/>
            <person name="Tokach M."/>
            <person name="Patel I."/>
            <person name="Gangiredla J."/>
            <person name="Mammel M."/>
            <person name="Nagaraja T.G."/>
        </authorList>
    </citation>
    <scope>NUCLEOTIDE SEQUENCE</scope>
    <source>
        <strain evidence="6">EF215</strain>
    </source>
</reference>
<comment type="similarity">
    <text evidence="1 3">Belongs to the D-isomer specific 2-hydroxyacid dehydrogenase family.</text>
</comment>
<evidence type="ECO:0000313" key="7">
    <source>
        <dbReference type="EMBL" id="OOL82797.1"/>
    </source>
</evidence>
<gene>
    <name evidence="7" type="ORF">B1P95_07035</name>
    <name evidence="6" type="ORF">KYX88_10240</name>
</gene>
<dbReference type="Pfam" id="PF02826">
    <property type="entry name" value="2-Hacid_dh_C"/>
    <property type="match status" value="1"/>
</dbReference>
<dbReference type="PANTHER" id="PTHR43026">
    <property type="entry name" value="2-HYDROXYACID DEHYDROGENASE HOMOLOG 1-RELATED"/>
    <property type="match status" value="1"/>
</dbReference>
<sequence length="344" mass="38745">MEEESMRIACYGVRPNEIDFFEKLNIYHYDLSLYEELLTHDNIVSAKDHDAVLLRGNCIADETNLAKMQEYGIRYVFTRTVGVNHIDLQAAADFGMTVARVPSYSPNAIAELSLTFAMMLLRNTAYTTIRTSFKDFRVDEQMFSREIRNCTVGIIGTGRIGLTEAVLFKGLGAKVIGYDIHQTEAAKKVLTFHSLEELLAKSDIVSIHVPHIPGENDQMINEGFLAQMKKGSILINTARGELQDNEAILRALKSNHLAGFATDVFANETEVFFRSFKPWETIPDPAIQQLVEMYPRVLVTPHVGSNTDEALSNMISTSFENFREIIETGKTKNEVSLPKARQLR</sequence>
<dbReference type="SUPFAM" id="SSF51735">
    <property type="entry name" value="NAD(P)-binding Rossmann-fold domains"/>
    <property type="match status" value="1"/>
</dbReference>
<dbReference type="PANTHER" id="PTHR43026:SF1">
    <property type="entry name" value="2-HYDROXYACID DEHYDROGENASE HOMOLOG 1-RELATED"/>
    <property type="match status" value="1"/>
</dbReference>
<dbReference type="InterPro" id="IPR058205">
    <property type="entry name" value="D-LDH-like"/>
</dbReference>
<feature type="domain" description="D-isomer specific 2-hydroxyacid dehydrogenase catalytic" evidence="4">
    <location>
        <begin position="13"/>
        <end position="335"/>
    </location>
</feature>
<protein>
    <submittedName>
        <fullName evidence="7">Lactate dehydrogenase</fullName>
    </submittedName>
</protein>
<proteinExistence type="inferred from homology"/>
<name>A0A1S8HW56_ENTFC</name>
<feature type="domain" description="D-isomer specific 2-hydroxyacid dehydrogenase NAD-binding" evidence="5">
    <location>
        <begin position="115"/>
        <end position="304"/>
    </location>
</feature>
<dbReference type="InterPro" id="IPR029752">
    <property type="entry name" value="D-isomer_DH_CS1"/>
</dbReference>
<dbReference type="EMBL" id="MVGJ01000033">
    <property type="protein sequence ID" value="OOL82797.1"/>
    <property type="molecule type" value="Genomic_DNA"/>
</dbReference>
<dbReference type="AlphaFoldDB" id="A0A1S8HW56"/>
<organism evidence="7 8">
    <name type="scientific">Enterococcus faecium</name>
    <name type="common">Streptococcus faecium</name>
    <dbReference type="NCBI Taxonomy" id="1352"/>
    <lineage>
        <taxon>Bacteria</taxon>
        <taxon>Bacillati</taxon>
        <taxon>Bacillota</taxon>
        <taxon>Bacilli</taxon>
        <taxon>Lactobacillales</taxon>
        <taxon>Enterococcaceae</taxon>
        <taxon>Enterococcus</taxon>
    </lineage>
</organism>
<evidence type="ECO:0000256" key="2">
    <source>
        <dbReference type="ARBA" id="ARBA00023027"/>
    </source>
</evidence>
<evidence type="ECO:0000256" key="1">
    <source>
        <dbReference type="ARBA" id="ARBA00005854"/>
    </source>
</evidence>
<dbReference type="Gene3D" id="3.40.50.720">
    <property type="entry name" value="NAD(P)-binding Rossmann-like Domain"/>
    <property type="match status" value="2"/>
</dbReference>
<dbReference type="EMBL" id="JAIFOC010000086">
    <property type="protein sequence ID" value="MBX4223191.1"/>
    <property type="molecule type" value="Genomic_DNA"/>
</dbReference>
<reference evidence="7 8" key="1">
    <citation type="submission" date="2017-02" db="EMBL/GenBank/DDBJ databases">
        <title>Clonality and virulence of isolates of VRE in Hematopoietic Stem Cell Transplanted (HSCT) patients.</title>
        <authorList>
            <person name="Marchi A.P."/>
            <person name="Martins R.C."/>
            <person name="Marie S.K."/>
            <person name="Levin A.S."/>
            <person name="Costa S.F."/>
        </authorList>
    </citation>
    <scope>NUCLEOTIDE SEQUENCE [LARGE SCALE GENOMIC DNA]</scope>
    <source>
        <strain evidence="7 8">LIM1759</strain>
    </source>
</reference>
<dbReference type="InterPro" id="IPR036291">
    <property type="entry name" value="NAD(P)-bd_dom_sf"/>
</dbReference>
<dbReference type="CDD" id="cd12184">
    <property type="entry name" value="HGDH_like"/>
    <property type="match status" value="1"/>
</dbReference>
<dbReference type="InterPro" id="IPR006139">
    <property type="entry name" value="D-isomer_2_OHA_DH_cat_dom"/>
</dbReference>
<evidence type="ECO:0000256" key="3">
    <source>
        <dbReference type="RuleBase" id="RU003719"/>
    </source>
</evidence>
<dbReference type="InterPro" id="IPR006140">
    <property type="entry name" value="D-isomer_DH_NAD-bd"/>
</dbReference>
<dbReference type="GO" id="GO:0051287">
    <property type="term" value="F:NAD binding"/>
    <property type="evidence" value="ECO:0007669"/>
    <property type="project" value="InterPro"/>
</dbReference>